<name>A0A2I2F6E9_ASPCN</name>
<evidence type="ECO:0000313" key="3">
    <source>
        <dbReference type="Proteomes" id="UP000234585"/>
    </source>
</evidence>
<protein>
    <submittedName>
        <fullName evidence="2">Uncharacterized protein</fullName>
    </submittedName>
</protein>
<dbReference type="RefSeq" id="XP_024670215.1">
    <property type="nucleotide sequence ID" value="XM_024813351.1"/>
</dbReference>
<proteinExistence type="predicted"/>
<feature type="coiled-coil region" evidence="1">
    <location>
        <begin position="122"/>
        <end position="153"/>
    </location>
</feature>
<dbReference type="EMBL" id="KZ559153">
    <property type="protein sequence ID" value="PLB36203.1"/>
    <property type="molecule type" value="Genomic_DNA"/>
</dbReference>
<keyword evidence="3" id="KW-1185">Reference proteome</keyword>
<evidence type="ECO:0000256" key="1">
    <source>
        <dbReference type="SAM" id="Coils"/>
    </source>
</evidence>
<reference evidence="2 3" key="1">
    <citation type="submission" date="2017-12" db="EMBL/GenBank/DDBJ databases">
        <authorList>
            <consortium name="DOE Joint Genome Institute"/>
            <person name="Haridas S."/>
            <person name="Kjaerbolling I."/>
            <person name="Vesth T.C."/>
            <person name="Frisvad J.C."/>
            <person name="Nybo J.L."/>
            <person name="Theobald S."/>
            <person name="Kuo A."/>
            <person name="Bowyer P."/>
            <person name="Matsuda Y."/>
            <person name="Mondo S."/>
            <person name="Lyhne E.K."/>
            <person name="Kogle M.E."/>
            <person name="Clum A."/>
            <person name="Lipzen A."/>
            <person name="Salamov A."/>
            <person name="Ngan C.Y."/>
            <person name="Daum C."/>
            <person name="Chiniquy J."/>
            <person name="Barry K."/>
            <person name="LaButti K."/>
            <person name="Simmons B.A."/>
            <person name="Magnuson J.K."/>
            <person name="Mortensen U.H."/>
            <person name="Larsen T.O."/>
            <person name="Grigoriev I.V."/>
            <person name="Baker S.E."/>
            <person name="Andersen M.R."/>
            <person name="Nordberg H.P."/>
            <person name="Cantor M.N."/>
            <person name="Hua S.X."/>
        </authorList>
    </citation>
    <scope>NUCLEOTIDE SEQUENCE [LARGE SCALE GENOMIC DNA]</scope>
    <source>
        <strain evidence="2 3">CBS 102.13</strain>
    </source>
</reference>
<dbReference type="AlphaFoldDB" id="A0A2I2F6E9"/>
<accession>A0A2I2F6E9</accession>
<keyword evidence="1" id="KW-0175">Coiled coil</keyword>
<sequence>MLAGYYHPIKRPGDCVALEHMICVSLCWMIFFYSLVQDTLSVAANRPLNEVNMGIPTANLPRKRPTDEAITLLIPSQAISAADSEPGNPTADFRDCSDCSQWSDESKVVEISQKAADAIVNFSTHEREVNHLEDELEEHYEKTNHLMAQIEQQVLDCKLLEKQFAEIRAVIPRH</sequence>
<dbReference type="GeneID" id="36520511"/>
<gene>
    <name evidence="2" type="ORF">BDW47DRAFT_108946</name>
</gene>
<dbReference type="Proteomes" id="UP000234585">
    <property type="component" value="Unassembled WGS sequence"/>
</dbReference>
<evidence type="ECO:0000313" key="2">
    <source>
        <dbReference type="EMBL" id="PLB36203.1"/>
    </source>
</evidence>
<organism evidence="2 3">
    <name type="scientific">Aspergillus candidus</name>
    <dbReference type="NCBI Taxonomy" id="41067"/>
    <lineage>
        <taxon>Eukaryota</taxon>
        <taxon>Fungi</taxon>
        <taxon>Dikarya</taxon>
        <taxon>Ascomycota</taxon>
        <taxon>Pezizomycotina</taxon>
        <taxon>Eurotiomycetes</taxon>
        <taxon>Eurotiomycetidae</taxon>
        <taxon>Eurotiales</taxon>
        <taxon>Aspergillaceae</taxon>
        <taxon>Aspergillus</taxon>
        <taxon>Aspergillus subgen. Circumdati</taxon>
    </lineage>
</organism>